<evidence type="ECO:0000313" key="3">
    <source>
        <dbReference type="Proteomes" id="UP000660047"/>
    </source>
</evidence>
<accession>A0AAI9NZ22</accession>
<organism evidence="2 3">
    <name type="scientific">Coprococcus eutactus</name>
    <dbReference type="NCBI Taxonomy" id="33043"/>
    <lineage>
        <taxon>Bacteria</taxon>
        <taxon>Bacillati</taxon>
        <taxon>Bacillota</taxon>
        <taxon>Clostridia</taxon>
        <taxon>Lachnospirales</taxon>
        <taxon>Lachnospiraceae</taxon>
        <taxon>Coprococcus</taxon>
    </lineage>
</organism>
<evidence type="ECO:0000259" key="1">
    <source>
        <dbReference type="Pfam" id="PF18812"/>
    </source>
</evidence>
<dbReference type="EMBL" id="BLYL01000015">
    <property type="protein sequence ID" value="GFO95192.1"/>
    <property type="molecule type" value="Genomic_DNA"/>
</dbReference>
<evidence type="ECO:0000313" key="2">
    <source>
        <dbReference type="EMBL" id="GFO95192.1"/>
    </source>
</evidence>
<protein>
    <recommendedName>
        <fullName evidence="1">Phage-Barnase-EndoU-ColicinE5/D-RelE like nuclease 3 domain-containing protein</fullName>
    </recommendedName>
</protein>
<dbReference type="RefSeq" id="WP_022216065.1">
    <property type="nucleotide sequence ID" value="NZ_BLYL01000015.1"/>
</dbReference>
<reference evidence="2" key="1">
    <citation type="submission" date="2020-06" db="EMBL/GenBank/DDBJ databases">
        <title>Characterization of fructooligosaccharide metabolism and fructooligosaccharide-degrading enzymes in human commensal butyrate producers.</title>
        <authorList>
            <person name="Tanno H."/>
            <person name="Fujii T."/>
            <person name="Hirano K."/>
            <person name="Maeno S."/>
            <person name="Tonozuka T."/>
            <person name="Sakamoto M."/>
            <person name="Ohkuma M."/>
            <person name="Tochio T."/>
            <person name="Endo A."/>
        </authorList>
    </citation>
    <scope>NUCLEOTIDE SEQUENCE</scope>
    <source>
        <strain evidence="2">JCM 31265</strain>
    </source>
</reference>
<name>A0AAI9NZ22_9FIRM</name>
<comment type="caution">
    <text evidence="2">The sequence shown here is derived from an EMBL/GenBank/DDBJ whole genome shotgun (WGS) entry which is preliminary data.</text>
</comment>
<dbReference type="Proteomes" id="UP000660047">
    <property type="component" value="Unassembled WGS sequence"/>
</dbReference>
<dbReference type="Pfam" id="PF18812">
    <property type="entry name" value="PBECR3"/>
    <property type="match status" value="1"/>
</dbReference>
<dbReference type="AlphaFoldDB" id="A0AAI9NZ22"/>
<feature type="domain" description="Phage-Barnase-EndoU-ColicinE5/D-RelE like nuclease 3" evidence="1">
    <location>
        <begin position="9"/>
        <end position="109"/>
    </location>
</feature>
<sequence length="126" mass="14509">MRNEDKLIKVAHYNTKLNSVLGFDYSAFTIYRSKGLLTHLIKRKHFVAAKYIDRLDDIISHPDYAGCYNGNIELVKCYNDNIFVSIKLDEKESKYYIATVFDVKKGKIDSYVKSGRLVPICSNIFG</sequence>
<dbReference type="InterPro" id="IPR041301">
    <property type="entry name" value="PBECR3"/>
</dbReference>
<proteinExistence type="predicted"/>
<gene>
    <name evidence="2" type="ORF">COEU31_22380</name>
</gene>